<evidence type="ECO:0000313" key="6">
    <source>
        <dbReference type="Proteomes" id="UP000290253"/>
    </source>
</evidence>
<dbReference type="Proteomes" id="UP000290253">
    <property type="component" value="Unassembled WGS sequence"/>
</dbReference>
<feature type="signal peptide" evidence="4">
    <location>
        <begin position="1"/>
        <end position="18"/>
    </location>
</feature>
<evidence type="ECO:0000256" key="4">
    <source>
        <dbReference type="SAM" id="SignalP"/>
    </source>
</evidence>
<protein>
    <recommendedName>
        <fullName evidence="7">Glycosyl hydrolase family 30 beta sandwich domain-containing protein</fullName>
    </recommendedName>
</protein>
<dbReference type="OrthoDB" id="104086at2"/>
<dbReference type="RefSeq" id="WP_129208090.1">
    <property type="nucleotide sequence ID" value="NZ_BMGU01000003.1"/>
</dbReference>
<dbReference type="AlphaFoldDB" id="A0A4Q1SD02"/>
<name>A0A4Q1SD02_9BACT</name>
<dbReference type="InterPro" id="IPR001139">
    <property type="entry name" value="Glyco_hydro_30"/>
</dbReference>
<gene>
    <name evidence="5" type="ORF">ESZ00_09785</name>
</gene>
<accession>A0A4Q1SD02</accession>
<keyword evidence="2 4" id="KW-0732">Signal</keyword>
<dbReference type="PANTHER" id="PTHR11069">
    <property type="entry name" value="GLUCOSYLCERAMIDASE"/>
    <property type="match status" value="1"/>
</dbReference>
<reference evidence="5 6" key="1">
    <citation type="journal article" date="2016" name="Int. J. Syst. Evol. Microbiol.">
        <title>Acidipila dinghuensis sp. nov., an acidobacterium isolated from forest soil.</title>
        <authorList>
            <person name="Jiang Y.W."/>
            <person name="Wang J."/>
            <person name="Chen M.H."/>
            <person name="Lv Y.Y."/>
            <person name="Qiu L.H."/>
        </authorList>
    </citation>
    <scope>NUCLEOTIDE SEQUENCE [LARGE SCALE GENOMIC DNA]</scope>
    <source>
        <strain evidence="5 6">DHOF10</strain>
    </source>
</reference>
<evidence type="ECO:0000256" key="3">
    <source>
        <dbReference type="ARBA" id="ARBA00022801"/>
    </source>
</evidence>
<evidence type="ECO:0000256" key="1">
    <source>
        <dbReference type="ARBA" id="ARBA00005382"/>
    </source>
</evidence>
<dbReference type="GO" id="GO:0004348">
    <property type="term" value="F:glucosylceramidase activity"/>
    <property type="evidence" value="ECO:0007669"/>
    <property type="project" value="InterPro"/>
</dbReference>
<keyword evidence="6" id="KW-1185">Reference proteome</keyword>
<dbReference type="Gene3D" id="3.20.20.80">
    <property type="entry name" value="Glycosidases"/>
    <property type="match status" value="1"/>
</dbReference>
<dbReference type="InterPro" id="IPR017853">
    <property type="entry name" value="GH"/>
</dbReference>
<evidence type="ECO:0008006" key="7">
    <source>
        <dbReference type="Google" id="ProtNLM"/>
    </source>
</evidence>
<comment type="caution">
    <text evidence="5">The sequence shown here is derived from an EMBL/GenBank/DDBJ whole genome shotgun (WGS) entry which is preliminary data.</text>
</comment>
<dbReference type="PANTHER" id="PTHR11069:SF38">
    <property type="entry name" value="GLUCURONOXYLANASE XYNC"/>
    <property type="match status" value="1"/>
</dbReference>
<feature type="chain" id="PRO_5020458539" description="Glycosyl hydrolase family 30 beta sandwich domain-containing protein" evidence="4">
    <location>
        <begin position="19"/>
        <end position="631"/>
    </location>
</feature>
<dbReference type="SUPFAM" id="SSF51445">
    <property type="entry name" value="(Trans)glycosidases"/>
    <property type="match status" value="1"/>
</dbReference>
<dbReference type="InterPro" id="IPR013780">
    <property type="entry name" value="Glyco_hydro_b"/>
</dbReference>
<comment type="similarity">
    <text evidence="1">Belongs to the glycosyl hydrolase 30 family.</text>
</comment>
<organism evidence="5 6">
    <name type="scientific">Silvibacterium dinghuense</name>
    <dbReference type="NCBI Taxonomy" id="1560006"/>
    <lineage>
        <taxon>Bacteria</taxon>
        <taxon>Pseudomonadati</taxon>
        <taxon>Acidobacteriota</taxon>
        <taxon>Terriglobia</taxon>
        <taxon>Terriglobales</taxon>
        <taxon>Acidobacteriaceae</taxon>
        <taxon>Silvibacterium</taxon>
    </lineage>
</organism>
<dbReference type="GO" id="GO:0016020">
    <property type="term" value="C:membrane"/>
    <property type="evidence" value="ECO:0007669"/>
    <property type="project" value="GOC"/>
</dbReference>
<dbReference type="Gene3D" id="2.60.40.1180">
    <property type="entry name" value="Golgi alpha-mannosidase II"/>
    <property type="match status" value="1"/>
</dbReference>
<dbReference type="GO" id="GO:0006665">
    <property type="term" value="P:sphingolipid metabolic process"/>
    <property type="evidence" value="ECO:0007669"/>
    <property type="project" value="InterPro"/>
</dbReference>
<proteinExistence type="inferred from homology"/>
<evidence type="ECO:0000256" key="2">
    <source>
        <dbReference type="ARBA" id="ARBA00022729"/>
    </source>
</evidence>
<keyword evidence="3" id="KW-0378">Hydrolase</keyword>
<evidence type="ECO:0000313" key="5">
    <source>
        <dbReference type="EMBL" id="RXS94921.1"/>
    </source>
</evidence>
<dbReference type="EMBL" id="SDMK01000002">
    <property type="protein sequence ID" value="RXS94921.1"/>
    <property type="molecule type" value="Genomic_DNA"/>
</dbReference>
<sequence>MRIALLLTASLLPLPVLAQEAVPLPAISQPVAARAQDFRFASDGPIGPGWSHPDEVARVYFHEELPALFRRTILLDAGIPDKTRLSWIFTGPHAGLTVELTATTVRLYEREYASAGLRAPGEGEPILHDEERPYTGQARTLTVVVDAHLSVSVLLNGQTLLMQPLIFDLTRHQLKFTGPRHEHLVLAGALLAEKVVDTTITVSSAKQHQVMLGFGGSPSVPAYAALSDEGKRQYWDWLRRYNLLIDREYPMGTELKPDLSNVEDLHDATPHYYGDNFPNGEVSDFDYSRRTRELGGSVLYEMWALPHWATQDYTPQGKPILDAWGKPVKTSANPEVYARIVVEFCRRAKERSGAAPEIIGIENEVEQYPEIYASMTTAVRKALDEAGFQSTKIQMADAPYLWMGTTRANDLKRFPAAWSATDFTAAHQYDYQEFLANPDLYNSRLAAMHTASEDKPFLASEICLNDGRYQDASYRLALQVGQLYQKDLTQLDAEMLLYCWLILDVEQPNFGGSRSLLVPDRSQGEIPIPSSFQLRVLGAFSRHVPKGMHRVDASSSNPDLLTVAFTDGKRTTLIVLNRSTSTQQLHISWPDAHWTRLERTSFYSPNLETAMPDALTIAPGEIVTLASFSAP</sequence>